<name>A0A9X1QMH3_9CORY</name>
<organism evidence="1 2">
    <name type="scientific">Corynebacterium uropygiale</name>
    <dbReference type="NCBI Taxonomy" id="1775911"/>
    <lineage>
        <taxon>Bacteria</taxon>
        <taxon>Bacillati</taxon>
        <taxon>Actinomycetota</taxon>
        <taxon>Actinomycetes</taxon>
        <taxon>Mycobacteriales</taxon>
        <taxon>Corynebacteriaceae</taxon>
        <taxon>Corynebacterium</taxon>
    </lineage>
</organism>
<accession>A0A9X1QMH3</accession>
<dbReference type="Proteomes" id="UP001139336">
    <property type="component" value="Unassembled WGS sequence"/>
</dbReference>
<gene>
    <name evidence="1" type="ORF">L1O03_02150</name>
</gene>
<comment type="caution">
    <text evidence="1">The sequence shown here is derived from an EMBL/GenBank/DDBJ whole genome shotgun (WGS) entry which is preliminary data.</text>
</comment>
<dbReference type="PIRSF" id="PIRSF035042">
    <property type="entry name" value="UCP035042_thirdx"/>
    <property type="match status" value="1"/>
</dbReference>
<dbReference type="Pfam" id="PF06999">
    <property type="entry name" value="Suc_Fer-like"/>
    <property type="match status" value="1"/>
</dbReference>
<evidence type="ECO:0000313" key="2">
    <source>
        <dbReference type="Proteomes" id="UP001139336"/>
    </source>
</evidence>
<proteinExistence type="predicted"/>
<sequence length="309" mass="33152">MQCEDQCSARCSDHQVEPLAGTAKKEKRLVVLEFPGGWSRDVLDGGTFGEELTAAIKKKLAEAGAGLQLVRKPGRKGRTVDALHVYVVDTRAATCVGTTIAQVSDLLELDLAGAESSPRFAPVTHPLLLVCAHAKRDACCAIKGRPLARELDDSFGGEVVWETSHMKGHRFAPTSLLLPWGYSFGRTSVADAARITERAVHGVYSVLGNRGRGTYGPTGQVAELAVAAQLEEQGETVHWGELVVRPVEDAPAGEADSGGEPEAWERVEHRDGRAWLVGLSSRRVEGVVASCGTLPKQGTVWEAVRVEKD</sequence>
<dbReference type="AlphaFoldDB" id="A0A9X1QMH3"/>
<dbReference type="InterPro" id="IPR010350">
    <property type="entry name" value="Aim32/Apd1-like_bac"/>
</dbReference>
<dbReference type="SUPFAM" id="SSF52833">
    <property type="entry name" value="Thioredoxin-like"/>
    <property type="match status" value="1"/>
</dbReference>
<dbReference type="CDD" id="cd03062">
    <property type="entry name" value="TRX_Fd_Sucrase"/>
    <property type="match status" value="1"/>
</dbReference>
<dbReference type="InterPro" id="IPR009737">
    <property type="entry name" value="Aim32/Apd1-like"/>
</dbReference>
<reference evidence="1" key="1">
    <citation type="submission" date="2022-01" db="EMBL/GenBank/DDBJ databases">
        <title>Corynebacterium sp. nov isolated from isolated from the feces of the greater white-fronted geese (Anser albifrons) at Poyang Lake, PR China.</title>
        <authorList>
            <person name="Liu Q."/>
        </authorList>
    </citation>
    <scope>NUCLEOTIDE SEQUENCE</scope>
    <source>
        <strain evidence="1">JCM 32435</strain>
    </source>
</reference>
<protein>
    <submittedName>
        <fullName evidence="1">Sucrase ferredoxin</fullName>
    </submittedName>
</protein>
<dbReference type="InterPro" id="IPR036249">
    <property type="entry name" value="Thioredoxin-like_sf"/>
</dbReference>
<dbReference type="RefSeq" id="WP_236117764.1">
    <property type="nucleotide sequence ID" value="NZ_JAKGSI010000001.1"/>
</dbReference>
<evidence type="ECO:0000313" key="1">
    <source>
        <dbReference type="EMBL" id="MCF4005979.1"/>
    </source>
</evidence>
<keyword evidence="2" id="KW-1185">Reference proteome</keyword>
<dbReference type="EMBL" id="JAKGSI010000001">
    <property type="protein sequence ID" value="MCF4005979.1"/>
    <property type="molecule type" value="Genomic_DNA"/>
</dbReference>